<dbReference type="Proteomes" id="UP001595699">
    <property type="component" value="Unassembled WGS sequence"/>
</dbReference>
<keyword evidence="4 5" id="KW-0326">Glycosidase</keyword>
<comment type="similarity">
    <text evidence="1 5">Belongs to the glycosyl hydrolase 43 family.</text>
</comment>
<keyword evidence="3 5" id="KW-0378">Hydrolase</keyword>
<comment type="caution">
    <text evidence="6">The sequence shown here is derived from an EMBL/GenBank/DDBJ whole genome shotgun (WGS) entry which is preliminary data.</text>
</comment>
<dbReference type="RefSeq" id="WP_385926824.1">
    <property type="nucleotide sequence ID" value="NZ_JBHRZH010000008.1"/>
</dbReference>
<dbReference type="Gene3D" id="2.60.120.260">
    <property type="entry name" value="Galactose-binding domain-like"/>
    <property type="match status" value="1"/>
</dbReference>
<dbReference type="InterPro" id="IPR006710">
    <property type="entry name" value="Glyco_hydro_43"/>
</dbReference>
<sequence length="445" mass="48350">MAANSFRNPLNNSADPTMVHYNGNYYLSTTQGDRITIWKSNSLATLINAPAVTVWQDSDPSRNTQMWAPGMYQFNGRWYIYYTASNGVDANHRMHVIESAGSDPMGPYAYKGKLADYGVYAIDGEPMVHNGQMYFTWSSPGRGFSGGPQQIYIATMSNPWTTTGSRVALPVNNGTCSEVREGPTFLYRNGRTFMTYSTCDTGKPDYSLWMISVANGLNPMVPGNWVQYAGARFSRNNAAGVYGPGHHFFFKSPDGTEDWIAYHGKNTAAYNYHWRTTRAQKISWNADGTPNLGSPVALGASLPLPSGDPGPAVQTINDFDIGTGNNQVEYAGAWSSGSGCGVQCYLGNDHWSGTAGHTATFRFTGTQIGLYSVRDTGNGIAAMSIDGGPEQLVDYHGDPRIGQHLNYLSPKLAAGAHTLRVRVTGTKNGSATWTAVSIDRADVWP</sequence>
<evidence type="ECO:0000256" key="3">
    <source>
        <dbReference type="ARBA" id="ARBA00022801"/>
    </source>
</evidence>
<evidence type="ECO:0000256" key="4">
    <source>
        <dbReference type="ARBA" id="ARBA00023295"/>
    </source>
</evidence>
<organism evidence="6 7">
    <name type="scientific">Tenggerimyces flavus</name>
    <dbReference type="NCBI Taxonomy" id="1708749"/>
    <lineage>
        <taxon>Bacteria</taxon>
        <taxon>Bacillati</taxon>
        <taxon>Actinomycetota</taxon>
        <taxon>Actinomycetes</taxon>
        <taxon>Propionibacteriales</taxon>
        <taxon>Nocardioidaceae</taxon>
        <taxon>Tenggerimyces</taxon>
    </lineage>
</organism>
<reference evidence="7" key="1">
    <citation type="journal article" date="2019" name="Int. J. Syst. Evol. Microbiol.">
        <title>The Global Catalogue of Microorganisms (GCM) 10K type strain sequencing project: providing services to taxonomists for standard genome sequencing and annotation.</title>
        <authorList>
            <consortium name="The Broad Institute Genomics Platform"/>
            <consortium name="The Broad Institute Genome Sequencing Center for Infectious Disease"/>
            <person name="Wu L."/>
            <person name="Ma J."/>
        </authorList>
    </citation>
    <scope>NUCLEOTIDE SEQUENCE [LARGE SCALE GENOMIC DNA]</scope>
    <source>
        <strain evidence="7">CGMCC 4.7241</strain>
    </source>
</reference>
<keyword evidence="2" id="KW-0732">Signal</keyword>
<dbReference type="PANTHER" id="PTHR43817:SF1">
    <property type="entry name" value="HYDROLASE, FAMILY 43, PUTATIVE (AFU_ORTHOLOGUE AFUA_3G01660)-RELATED"/>
    <property type="match status" value="1"/>
</dbReference>
<dbReference type="EMBL" id="JBHRZH010000008">
    <property type="protein sequence ID" value="MFC3761368.1"/>
    <property type="molecule type" value="Genomic_DNA"/>
</dbReference>
<evidence type="ECO:0000256" key="1">
    <source>
        <dbReference type="ARBA" id="ARBA00009865"/>
    </source>
</evidence>
<dbReference type="SUPFAM" id="SSF75005">
    <property type="entry name" value="Arabinanase/levansucrase/invertase"/>
    <property type="match status" value="1"/>
</dbReference>
<name>A0ABV7Y8D9_9ACTN</name>
<dbReference type="PANTHER" id="PTHR43817">
    <property type="entry name" value="GLYCOSYL HYDROLASE"/>
    <property type="match status" value="1"/>
</dbReference>
<dbReference type="InterPro" id="IPR023296">
    <property type="entry name" value="Glyco_hydro_beta-prop_sf"/>
</dbReference>
<evidence type="ECO:0000313" key="6">
    <source>
        <dbReference type="EMBL" id="MFC3761368.1"/>
    </source>
</evidence>
<dbReference type="CDD" id="cd18820">
    <property type="entry name" value="GH43_LbAraf43-like"/>
    <property type="match status" value="1"/>
</dbReference>
<proteinExistence type="inferred from homology"/>
<evidence type="ECO:0000256" key="5">
    <source>
        <dbReference type="RuleBase" id="RU361187"/>
    </source>
</evidence>
<dbReference type="Pfam" id="PF04616">
    <property type="entry name" value="Glyco_hydro_43"/>
    <property type="match status" value="1"/>
</dbReference>
<gene>
    <name evidence="6" type="ORF">ACFOUW_10990</name>
</gene>
<protein>
    <submittedName>
        <fullName evidence="6">Glycoside hydrolase family 43 protein</fullName>
    </submittedName>
</protein>
<evidence type="ECO:0000313" key="7">
    <source>
        <dbReference type="Proteomes" id="UP001595699"/>
    </source>
</evidence>
<dbReference type="GO" id="GO:0016787">
    <property type="term" value="F:hydrolase activity"/>
    <property type="evidence" value="ECO:0007669"/>
    <property type="project" value="UniProtKB-KW"/>
</dbReference>
<accession>A0ABV7Y8D9</accession>
<evidence type="ECO:0000256" key="2">
    <source>
        <dbReference type="ARBA" id="ARBA00022729"/>
    </source>
</evidence>
<keyword evidence="7" id="KW-1185">Reference proteome</keyword>
<dbReference type="Gene3D" id="2.115.10.20">
    <property type="entry name" value="Glycosyl hydrolase domain, family 43"/>
    <property type="match status" value="1"/>
</dbReference>